<gene>
    <name evidence="1" type="ORF">Bhyg_03369</name>
</gene>
<evidence type="ECO:0000313" key="2">
    <source>
        <dbReference type="Proteomes" id="UP001151699"/>
    </source>
</evidence>
<organism evidence="1 2">
    <name type="scientific">Pseudolycoriella hygida</name>
    <dbReference type="NCBI Taxonomy" id="35572"/>
    <lineage>
        <taxon>Eukaryota</taxon>
        <taxon>Metazoa</taxon>
        <taxon>Ecdysozoa</taxon>
        <taxon>Arthropoda</taxon>
        <taxon>Hexapoda</taxon>
        <taxon>Insecta</taxon>
        <taxon>Pterygota</taxon>
        <taxon>Neoptera</taxon>
        <taxon>Endopterygota</taxon>
        <taxon>Diptera</taxon>
        <taxon>Nematocera</taxon>
        <taxon>Sciaroidea</taxon>
        <taxon>Sciaridae</taxon>
        <taxon>Pseudolycoriella</taxon>
    </lineage>
</organism>
<sequence length="53" mass="6038">MDDPLATSISEEQESKVVWENVSSTFAPRKQVPLDNETELYVEETSTPSDLFF</sequence>
<dbReference type="AlphaFoldDB" id="A0A9Q0S8P2"/>
<keyword evidence="2" id="KW-1185">Reference proteome</keyword>
<accession>A0A9Q0S8P2</accession>
<dbReference type="EMBL" id="WJQU01000001">
    <property type="protein sequence ID" value="KAJ6648143.1"/>
    <property type="molecule type" value="Genomic_DNA"/>
</dbReference>
<dbReference type="Proteomes" id="UP001151699">
    <property type="component" value="Chromosome A"/>
</dbReference>
<name>A0A9Q0S8P2_9DIPT</name>
<protein>
    <submittedName>
        <fullName evidence="1">Uncharacterized protein</fullName>
    </submittedName>
</protein>
<comment type="caution">
    <text evidence="1">The sequence shown here is derived from an EMBL/GenBank/DDBJ whole genome shotgun (WGS) entry which is preliminary data.</text>
</comment>
<evidence type="ECO:0000313" key="1">
    <source>
        <dbReference type="EMBL" id="KAJ6648143.1"/>
    </source>
</evidence>
<reference evidence="1" key="1">
    <citation type="submission" date="2022-07" db="EMBL/GenBank/DDBJ databases">
        <authorList>
            <person name="Trinca V."/>
            <person name="Uliana J.V.C."/>
            <person name="Torres T.T."/>
            <person name="Ward R.J."/>
            <person name="Monesi N."/>
        </authorList>
    </citation>
    <scope>NUCLEOTIDE SEQUENCE</scope>
    <source>
        <strain evidence="1">HSMRA1968</strain>
        <tissue evidence="1">Whole embryos</tissue>
    </source>
</reference>
<proteinExistence type="predicted"/>